<accession>A0ABN9TMH6</accession>
<feature type="compositionally biased region" description="Basic and acidic residues" evidence="1">
    <location>
        <begin position="22"/>
        <end position="38"/>
    </location>
</feature>
<evidence type="ECO:0000313" key="3">
    <source>
        <dbReference type="Proteomes" id="UP001189429"/>
    </source>
</evidence>
<proteinExistence type="predicted"/>
<evidence type="ECO:0000256" key="1">
    <source>
        <dbReference type="SAM" id="MobiDB-lite"/>
    </source>
</evidence>
<feature type="region of interest" description="Disordered" evidence="1">
    <location>
        <begin position="1"/>
        <end position="121"/>
    </location>
</feature>
<gene>
    <name evidence="2" type="ORF">PCOR1329_LOCUS40503</name>
</gene>
<comment type="caution">
    <text evidence="2">The sequence shown here is derived from an EMBL/GenBank/DDBJ whole genome shotgun (WGS) entry which is preliminary data.</text>
</comment>
<sequence length="162" mass="17150">MMEFEQVGSPAREEEEEEEEEGRSPRLEGARREARPGEARPSASRPPPQARRVHGGGGSPASHALWALAGGPTGPGRGPRPPRAVGQGHGAGGGRSAKPARGDRPPGRAEARMLPPRSGRCLLRRPRDLALAPLRAPPGWHSAPPAHPEKIAEKKFALEIAP</sequence>
<reference evidence="2" key="1">
    <citation type="submission" date="2023-10" db="EMBL/GenBank/DDBJ databases">
        <authorList>
            <person name="Chen Y."/>
            <person name="Shah S."/>
            <person name="Dougan E. K."/>
            <person name="Thang M."/>
            <person name="Chan C."/>
        </authorList>
    </citation>
    <scope>NUCLEOTIDE SEQUENCE [LARGE SCALE GENOMIC DNA]</scope>
</reference>
<organism evidence="2 3">
    <name type="scientific">Prorocentrum cordatum</name>
    <dbReference type="NCBI Taxonomy" id="2364126"/>
    <lineage>
        <taxon>Eukaryota</taxon>
        <taxon>Sar</taxon>
        <taxon>Alveolata</taxon>
        <taxon>Dinophyceae</taxon>
        <taxon>Prorocentrales</taxon>
        <taxon>Prorocentraceae</taxon>
        <taxon>Prorocentrum</taxon>
    </lineage>
</organism>
<dbReference type="Proteomes" id="UP001189429">
    <property type="component" value="Unassembled WGS sequence"/>
</dbReference>
<feature type="compositionally biased region" description="Basic and acidic residues" evidence="1">
    <location>
        <begin position="100"/>
        <end position="111"/>
    </location>
</feature>
<keyword evidence="3" id="KW-1185">Reference proteome</keyword>
<protein>
    <submittedName>
        <fullName evidence="2">Uncharacterized protein</fullName>
    </submittedName>
</protein>
<dbReference type="EMBL" id="CAUYUJ010014885">
    <property type="protein sequence ID" value="CAK0847229.1"/>
    <property type="molecule type" value="Genomic_DNA"/>
</dbReference>
<name>A0ABN9TMH6_9DINO</name>
<evidence type="ECO:0000313" key="2">
    <source>
        <dbReference type="EMBL" id="CAK0847229.1"/>
    </source>
</evidence>